<keyword evidence="4" id="KW-1185">Reference proteome</keyword>
<keyword evidence="1" id="KW-0732">Signal</keyword>
<evidence type="ECO:0000313" key="3">
    <source>
        <dbReference type="EMBL" id="EEW26638.1"/>
    </source>
</evidence>
<comment type="caution">
    <text evidence="3">The sequence shown here is derived from an EMBL/GenBank/DDBJ whole genome shotgun (WGS) entry which is preliminary data.</text>
</comment>
<dbReference type="STRING" id="371731.Rsw2DRAFT_0441"/>
<dbReference type="GO" id="GO:0016020">
    <property type="term" value="C:membrane"/>
    <property type="evidence" value="ECO:0007669"/>
    <property type="project" value="InterPro"/>
</dbReference>
<dbReference type="GO" id="GO:0015288">
    <property type="term" value="F:porin activity"/>
    <property type="evidence" value="ECO:0007669"/>
    <property type="project" value="InterPro"/>
</dbReference>
<name>C8RXB3_9RHOB</name>
<dbReference type="InterPro" id="IPR033900">
    <property type="entry name" value="Gram_neg_porin_domain"/>
</dbReference>
<reference evidence="3 4" key="1">
    <citation type="submission" date="2009-08" db="EMBL/GenBank/DDBJ databases">
        <title>The draft genome of Rhodobacter sp. SW2.</title>
        <authorList>
            <consortium name="US DOE Joint Genome Institute (JGI-PGF)"/>
            <person name="Lucas S."/>
            <person name="Copeland A."/>
            <person name="Lapidus A."/>
            <person name="Glavina del Rio T."/>
            <person name="Tice H."/>
            <person name="Bruce D."/>
            <person name="Goodwin L."/>
            <person name="Pitluck S."/>
            <person name="Larimer F."/>
            <person name="Land M.L."/>
            <person name="Hauser L."/>
            <person name="Emerson D."/>
        </authorList>
    </citation>
    <scope>NUCLEOTIDE SEQUENCE [LARGE SCALE GENOMIC DNA]</scope>
    <source>
        <strain evidence="3 4">SW2</strain>
    </source>
</reference>
<dbReference type="Gene3D" id="2.40.160.10">
    <property type="entry name" value="Porin"/>
    <property type="match status" value="1"/>
</dbReference>
<evidence type="ECO:0000313" key="4">
    <source>
        <dbReference type="Proteomes" id="UP000010121"/>
    </source>
</evidence>
<dbReference type="EMBL" id="ACYY01000002">
    <property type="protein sequence ID" value="EEW26638.1"/>
    <property type="molecule type" value="Genomic_DNA"/>
</dbReference>
<gene>
    <name evidence="3" type="ORF">Rsw2DRAFT_0441</name>
</gene>
<evidence type="ECO:0000256" key="1">
    <source>
        <dbReference type="SAM" id="SignalP"/>
    </source>
</evidence>
<evidence type="ECO:0000259" key="2">
    <source>
        <dbReference type="Pfam" id="PF13609"/>
    </source>
</evidence>
<feature type="domain" description="Porin" evidence="2">
    <location>
        <begin position="7"/>
        <end position="296"/>
    </location>
</feature>
<dbReference type="Proteomes" id="UP000010121">
    <property type="component" value="Unassembled WGS sequence"/>
</dbReference>
<dbReference type="AlphaFoldDB" id="C8RXB3"/>
<dbReference type="SUPFAM" id="SSF56935">
    <property type="entry name" value="Porins"/>
    <property type="match status" value="1"/>
</dbReference>
<dbReference type="Pfam" id="PF13609">
    <property type="entry name" value="Porin_4"/>
    <property type="match status" value="1"/>
</dbReference>
<sequence length="307" mass="30956">MKKILLATTLLVATSSIAAAEGLAVTGSVDFGLDYTDGAPAGFDNTTTIMETYLTFTGSGETDGGLSFGMEAVLAQYDTLAPDYVDDGTTVYISGAFGKLTFGDVAEADEVATLSDLGVTGIGLDNVAEALSGDSTGYGTKNAISHDVNYSYATGGLSFAVSARVGEATPLAKNDSAAVGVKYTFGDYYVGVGYNDTDLEIASSAADGATTSGYIGGTIGPVGVKAMYSSFDPELAGAPKAEAWGITADYKMDALTLTAAVADNDFSTDTSYGIGAAYDLGGGAVVKGAVGSIDNVTRAQVGMSLSF</sequence>
<organism evidence="3 4">
    <name type="scientific">Rhodobacter ferrooxidans</name>
    <dbReference type="NCBI Taxonomy" id="371731"/>
    <lineage>
        <taxon>Bacteria</taxon>
        <taxon>Pseudomonadati</taxon>
        <taxon>Pseudomonadota</taxon>
        <taxon>Alphaproteobacteria</taxon>
        <taxon>Rhodobacterales</taxon>
        <taxon>Rhodobacter group</taxon>
        <taxon>Rhodobacter</taxon>
    </lineage>
</organism>
<dbReference type="InterPro" id="IPR023614">
    <property type="entry name" value="Porin_dom_sf"/>
</dbReference>
<feature type="chain" id="PRO_5002990377" description="Porin domain-containing protein" evidence="1">
    <location>
        <begin position="21"/>
        <end position="307"/>
    </location>
</feature>
<protein>
    <recommendedName>
        <fullName evidence="2">Porin domain-containing protein</fullName>
    </recommendedName>
</protein>
<feature type="signal peptide" evidence="1">
    <location>
        <begin position="1"/>
        <end position="20"/>
    </location>
</feature>
<accession>C8RXB3</accession>
<dbReference type="RefSeq" id="WP_008027605.1">
    <property type="nucleotide sequence ID" value="NZ_ACYY01000002.1"/>
</dbReference>
<proteinExistence type="predicted"/>
<dbReference type="eggNOG" id="COG3203">
    <property type="taxonomic scope" value="Bacteria"/>
</dbReference>